<protein>
    <recommendedName>
        <fullName evidence="1">PiggyBac transposable element-derived protein domain-containing protein</fullName>
    </recommendedName>
</protein>
<dbReference type="Pfam" id="PF13843">
    <property type="entry name" value="DDE_Tnp_1_7"/>
    <property type="match status" value="1"/>
</dbReference>
<name>A0AAV8WJ63_9CUCU</name>
<dbReference type="PANTHER" id="PTHR46599:SF6">
    <property type="entry name" value="DUAL SPECIFICITY PHOSPHATASE 26"/>
    <property type="match status" value="1"/>
</dbReference>
<reference evidence="2" key="1">
    <citation type="journal article" date="2023" name="Insect Mol. Biol.">
        <title>Genome sequencing provides insights into the evolution of gene families encoding plant cell wall-degrading enzymes in longhorned beetles.</title>
        <authorList>
            <person name="Shin N.R."/>
            <person name="Okamura Y."/>
            <person name="Kirsch R."/>
            <person name="Pauchet Y."/>
        </authorList>
    </citation>
    <scope>NUCLEOTIDE SEQUENCE</scope>
    <source>
        <strain evidence="2">RBIC_L_NR</strain>
    </source>
</reference>
<evidence type="ECO:0000313" key="2">
    <source>
        <dbReference type="EMBL" id="KAJ8926597.1"/>
    </source>
</evidence>
<evidence type="ECO:0000313" key="3">
    <source>
        <dbReference type="Proteomes" id="UP001162156"/>
    </source>
</evidence>
<accession>A0AAV8WJ63</accession>
<gene>
    <name evidence="2" type="ORF">NQ314_021023</name>
</gene>
<proteinExistence type="predicted"/>
<feature type="domain" description="PiggyBac transposable element-derived protein" evidence="1">
    <location>
        <begin position="2"/>
        <end position="87"/>
    </location>
</feature>
<evidence type="ECO:0000259" key="1">
    <source>
        <dbReference type="Pfam" id="PF13843"/>
    </source>
</evidence>
<organism evidence="2 3">
    <name type="scientific">Rhamnusium bicolor</name>
    <dbReference type="NCBI Taxonomy" id="1586634"/>
    <lineage>
        <taxon>Eukaryota</taxon>
        <taxon>Metazoa</taxon>
        <taxon>Ecdysozoa</taxon>
        <taxon>Arthropoda</taxon>
        <taxon>Hexapoda</taxon>
        <taxon>Insecta</taxon>
        <taxon>Pterygota</taxon>
        <taxon>Neoptera</taxon>
        <taxon>Endopterygota</taxon>
        <taxon>Coleoptera</taxon>
        <taxon>Polyphaga</taxon>
        <taxon>Cucujiformia</taxon>
        <taxon>Chrysomeloidea</taxon>
        <taxon>Cerambycidae</taxon>
        <taxon>Lepturinae</taxon>
        <taxon>Rhagiini</taxon>
        <taxon>Rhamnusium</taxon>
    </lineage>
</organism>
<dbReference type="AlphaFoldDB" id="A0AAV8WJ63"/>
<dbReference type="Proteomes" id="UP001162156">
    <property type="component" value="Unassembled WGS sequence"/>
</dbReference>
<sequence length="98" mass="11379">MMVLRLVEPIRNSGRNITGDNLYSSIELMSELQKQKLTYVGTVKKNKRFIPLEFMPSSERDVNSSSFGFTKHETIVSFIPKKKENLLFLYPVCTMMQK</sequence>
<keyword evidence="3" id="KW-1185">Reference proteome</keyword>
<dbReference type="InterPro" id="IPR029526">
    <property type="entry name" value="PGBD"/>
</dbReference>
<dbReference type="EMBL" id="JANEYF010005837">
    <property type="protein sequence ID" value="KAJ8926597.1"/>
    <property type="molecule type" value="Genomic_DNA"/>
</dbReference>
<dbReference type="PANTHER" id="PTHR46599">
    <property type="entry name" value="PIGGYBAC TRANSPOSABLE ELEMENT-DERIVED PROTEIN 4"/>
    <property type="match status" value="1"/>
</dbReference>
<comment type="caution">
    <text evidence="2">The sequence shown here is derived from an EMBL/GenBank/DDBJ whole genome shotgun (WGS) entry which is preliminary data.</text>
</comment>